<keyword evidence="1" id="KW-0238">DNA-binding</keyword>
<reference evidence="3" key="1">
    <citation type="submission" date="2017-05" db="UniProtKB">
        <authorList>
            <consortium name="EnsemblMetazoa"/>
        </authorList>
    </citation>
    <scope>IDENTIFICATION</scope>
</reference>
<proteinExistence type="predicted"/>
<dbReference type="GO" id="GO:0003677">
    <property type="term" value="F:DNA binding"/>
    <property type="evidence" value="ECO:0007669"/>
    <property type="project" value="UniProtKB-KW"/>
</dbReference>
<organism evidence="3">
    <name type="scientific">Amphimedon queenslandica</name>
    <name type="common">Sponge</name>
    <dbReference type="NCBI Taxonomy" id="400682"/>
    <lineage>
        <taxon>Eukaryota</taxon>
        <taxon>Metazoa</taxon>
        <taxon>Porifera</taxon>
        <taxon>Demospongiae</taxon>
        <taxon>Heteroscleromorpha</taxon>
        <taxon>Haplosclerida</taxon>
        <taxon>Niphatidae</taxon>
        <taxon>Amphimedon</taxon>
    </lineage>
</organism>
<feature type="domain" description="HTH CENPB-type" evidence="2">
    <location>
        <begin position="1"/>
        <end position="37"/>
    </location>
</feature>
<dbReference type="EnsemblMetazoa" id="Aqu2.1.18266_001">
    <property type="protein sequence ID" value="Aqu2.1.18266_001"/>
    <property type="gene ID" value="Aqu2.1.18266"/>
</dbReference>
<dbReference type="AlphaFoldDB" id="A0A1X7TSS5"/>
<name>A0A1X7TSS5_AMPQE</name>
<dbReference type="InterPro" id="IPR006600">
    <property type="entry name" value="HTH_CenpB_DNA-bd_dom"/>
</dbReference>
<sequence length="145" mass="16323">MIVKRAKGLFHDSAIDFKASRGWLDHFMKRKLKATWDVPPDTVTKSFLSCAITTSTCGKDDNEIHCFKSGQPCEAGRASLAHEISLLNIQQDIDDDSDPFADDLDFDEDDLNEACIEDDENDPGFDSNHDSDYDLIYYNIPGNKL</sequence>
<protein>
    <recommendedName>
        <fullName evidence="2">HTH CENPB-type domain-containing protein</fullName>
    </recommendedName>
</protein>
<evidence type="ECO:0000256" key="1">
    <source>
        <dbReference type="ARBA" id="ARBA00023125"/>
    </source>
</evidence>
<evidence type="ECO:0000313" key="3">
    <source>
        <dbReference type="EnsemblMetazoa" id="Aqu2.1.18266_001"/>
    </source>
</evidence>
<evidence type="ECO:0000259" key="2">
    <source>
        <dbReference type="PROSITE" id="PS51253"/>
    </source>
</evidence>
<dbReference type="PROSITE" id="PS51253">
    <property type="entry name" value="HTH_CENPB"/>
    <property type="match status" value="1"/>
</dbReference>
<dbReference type="InParanoid" id="A0A1X7TSS5"/>
<accession>A0A1X7TSS5</accession>